<dbReference type="STRING" id="4829.A0A168Q5R0"/>
<dbReference type="SUPFAM" id="SSF57903">
    <property type="entry name" value="FYVE/PHD zinc finger"/>
    <property type="match status" value="1"/>
</dbReference>
<feature type="compositionally biased region" description="Acidic residues" evidence="7">
    <location>
        <begin position="369"/>
        <end position="381"/>
    </location>
</feature>
<evidence type="ECO:0000256" key="8">
    <source>
        <dbReference type="SAM" id="Phobius"/>
    </source>
</evidence>
<dbReference type="GO" id="GO:0008270">
    <property type="term" value="F:zinc ion binding"/>
    <property type="evidence" value="ECO:0007669"/>
    <property type="project" value="UniProtKB-KW"/>
</dbReference>
<dbReference type="EMBL" id="LT554210">
    <property type="protein sequence ID" value="SAM03608.1"/>
    <property type="molecule type" value="Genomic_DNA"/>
</dbReference>
<dbReference type="InterPro" id="IPR036770">
    <property type="entry name" value="Ankyrin_rpt-contain_sf"/>
</dbReference>
<reference evidence="10" key="1">
    <citation type="submission" date="2016-04" db="EMBL/GenBank/DDBJ databases">
        <authorList>
            <person name="Evans L.H."/>
            <person name="Alamgir A."/>
            <person name="Owens N."/>
            <person name="Weber N.D."/>
            <person name="Virtaneva K."/>
            <person name="Barbian K."/>
            <person name="Babar A."/>
            <person name="Rosenke K."/>
        </authorList>
    </citation>
    <scope>NUCLEOTIDE SEQUENCE [LARGE SCALE GENOMIC DNA]</scope>
    <source>
        <strain evidence="10">CBS 101.48</strain>
    </source>
</reference>
<evidence type="ECO:0000256" key="3">
    <source>
        <dbReference type="ARBA" id="ARBA00022771"/>
    </source>
</evidence>
<evidence type="ECO:0000256" key="1">
    <source>
        <dbReference type="ARBA" id="ARBA00022723"/>
    </source>
</evidence>
<dbReference type="InterPro" id="IPR000306">
    <property type="entry name" value="Znf_FYVE"/>
</dbReference>
<evidence type="ECO:0000313" key="10">
    <source>
        <dbReference type="EMBL" id="SAM03608.1"/>
    </source>
</evidence>
<dbReference type="PANTHER" id="PTHR23206">
    <property type="entry name" value="MASK PROTEIN"/>
    <property type="match status" value="1"/>
</dbReference>
<keyword evidence="1" id="KW-0479">Metal-binding</keyword>
<protein>
    <recommendedName>
        <fullName evidence="9">FYVE zinc finger domain-containing protein</fullName>
    </recommendedName>
</protein>
<evidence type="ECO:0000256" key="5">
    <source>
        <dbReference type="ARBA" id="ARBA00023043"/>
    </source>
</evidence>
<name>A0A168Q5R0_ABSGL</name>
<sequence>MPRFQPLPVLPFSIPYINKGNNSNTVDGLLSVDVDTTWPRSLLEAAAHGDLSRLQQCWQQGIDMNASFGPGELSLLHYSASKGHLSCVRFLIDKCKVTVDTMDREGETPLLKASYAGHYSVVRYLVLEAGANVFHQDKDGWSALHNACSQGGLAMVQLLLDHDSNVNLQSAMNHTPLINAASKGHLAIVQHLLNTANADPFCRNKFDESAYDAAAVAGEGYICKQLEVVERAKMEQEGLSYQLLKQHSTIPVTIYEYQQQQTTSHSFTSTTIWEPHHSSPWMTPSGESIMKNQVRLPPLTDQQVWIWLTDWIIDYTYPNSDTNGWEYAKQMDTLDDDWTKKPPTATAHTAIRRRRWIRIMTRRSTHALEEDDDDDYDDDNDDTHSLDQDSHSIEQAQLSSLRYPHEEASRPTSSTSITRASAAFVSGSTVLDIEQDQGIVSTGRTLTLERLSQQGTDRVWEKNENALDCRCCGRWFNIISRRHHCRCSTNRAMLPYSGIIHDPQLPFDQVYKSSLQPQRICDPCFDHLARPHTTTTPLSPLGSTATPRDYMPRADSMDSVMMYCPVCGKHLDVYGSTDEQERHVQSCLNAGFSSASLTATGYVCKSGFFVWLLVVVMCSPLSLCLSFYAVYQAPPDSSLLGQECIICFEEFGQGKLRKKSQIWSVFPTPISAPIFM</sequence>
<evidence type="ECO:0000256" key="2">
    <source>
        <dbReference type="ARBA" id="ARBA00022737"/>
    </source>
</evidence>
<dbReference type="PROSITE" id="PS50088">
    <property type="entry name" value="ANK_REPEAT"/>
    <property type="match status" value="2"/>
</dbReference>
<keyword evidence="8" id="KW-1133">Transmembrane helix</keyword>
<dbReference type="Gene3D" id="3.30.40.10">
    <property type="entry name" value="Zinc/RING finger domain, C3HC4 (zinc finger)"/>
    <property type="match status" value="1"/>
</dbReference>
<dbReference type="AlphaFoldDB" id="A0A168Q5R0"/>
<accession>A0A168Q5R0</accession>
<keyword evidence="5 6" id="KW-0040">ANK repeat</keyword>
<feature type="domain" description="FYVE zinc finger" evidence="9">
    <location>
        <begin position="455"/>
        <end position="530"/>
    </location>
</feature>
<dbReference type="PANTHER" id="PTHR23206:SF7">
    <property type="entry name" value="PROTEIN KINASE DOMAIN-CONTAINING PROTEIN"/>
    <property type="match status" value="1"/>
</dbReference>
<dbReference type="InterPro" id="IPR002110">
    <property type="entry name" value="Ankyrin_rpt"/>
</dbReference>
<dbReference type="InterPro" id="IPR051631">
    <property type="entry name" value="Ankyrin-KH/SAM_domain"/>
</dbReference>
<dbReference type="Gene3D" id="1.25.40.20">
    <property type="entry name" value="Ankyrin repeat-containing domain"/>
    <property type="match status" value="1"/>
</dbReference>
<keyword evidence="4" id="KW-0862">Zinc</keyword>
<dbReference type="OMA" id="RRWIRIM"/>
<keyword evidence="2" id="KW-0677">Repeat</keyword>
<evidence type="ECO:0000313" key="11">
    <source>
        <dbReference type="Proteomes" id="UP000078561"/>
    </source>
</evidence>
<dbReference type="SUPFAM" id="SSF48403">
    <property type="entry name" value="Ankyrin repeat"/>
    <property type="match status" value="1"/>
</dbReference>
<evidence type="ECO:0000256" key="7">
    <source>
        <dbReference type="SAM" id="MobiDB-lite"/>
    </source>
</evidence>
<dbReference type="InterPro" id="IPR011011">
    <property type="entry name" value="Znf_FYVE_PHD"/>
</dbReference>
<dbReference type="InParanoid" id="A0A168Q5R0"/>
<dbReference type="PROSITE" id="PS50297">
    <property type="entry name" value="ANK_REP_REGION"/>
    <property type="match status" value="2"/>
</dbReference>
<feature type="transmembrane region" description="Helical" evidence="8">
    <location>
        <begin position="608"/>
        <end position="631"/>
    </location>
</feature>
<dbReference type="SMART" id="SM00064">
    <property type="entry name" value="FYVE"/>
    <property type="match status" value="1"/>
</dbReference>
<dbReference type="Pfam" id="PF00023">
    <property type="entry name" value="Ank"/>
    <property type="match status" value="2"/>
</dbReference>
<proteinExistence type="predicted"/>
<dbReference type="Pfam" id="PF12796">
    <property type="entry name" value="Ank_2"/>
    <property type="match status" value="1"/>
</dbReference>
<feature type="region of interest" description="Disordered" evidence="7">
    <location>
        <begin position="368"/>
        <end position="390"/>
    </location>
</feature>
<keyword evidence="3" id="KW-0863">Zinc-finger</keyword>
<keyword evidence="8" id="KW-0472">Membrane</keyword>
<evidence type="ECO:0000256" key="6">
    <source>
        <dbReference type="PROSITE-ProRule" id="PRU00023"/>
    </source>
</evidence>
<feature type="repeat" description="ANK" evidence="6">
    <location>
        <begin position="139"/>
        <end position="171"/>
    </location>
</feature>
<dbReference type="Proteomes" id="UP000078561">
    <property type="component" value="Unassembled WGS sequence"/>
</dbReference>
<evidence type="ECO:0000259" key="9">
    <source>
        <dbReference type="SMART" id="SM00064"/>
    </source>
</evidence>
<dbReference type="OrthoDB" id="10057496at2759"/>
<feature type="repeat" description="ANK" evidence="6">
    <location>
        <begin position="105"/>
        <end position="138"/>
    </location>
</feature>
<keyword evidence="8" id="KW-0812">Transmembrane</keyword>
<organism evidence="10">
    <name type="scientific">Absidia glauca</name>
    <name type="common">Pin mould</name>
    <dbReference type="NCBI Taxonomy" id="4829"/>
    <lineage>
        <taxon>Eukaryota</taxon>
        <taxon>Fungi</taxon>
        <taxon>Fungi incertae sedis</taxon>
        <taxon>Mucoromycota</taxon>
        <taxon>Mucoromycotina</taxon>
        <taxon>Mucoromycetes</taxon>
        <taxon>Mucorales</taxon>
        <taxon>Cunninghamellaceae</taxon>
        <taxon>Absidia</taxon>
    </lineage>
</organism>
<evidence type="ECO:0000256" key="4">
    <source>
        <dbReference type="ARBA" id="ARBA00022833"/>
    </source>
</evidence>
<dbReference type="SMART" id="SM00248">
    <property type="entry name" value="ANK"/>
    <property type="match status" value="4"/>
</dbReference>
<keyword evidence="11" id="KW-1185">Reference proteome</keyword>
<dbReference type="InterPro" id="IPR013083">
    <property type="entry name" value="Znf_RING/FYVE/PHD"/>
</dbReference>
<gene>
    <name evidence="10" type="primary">ABSGL_09450.1 scaffold 11253</name>
</gene>